<gene>
    <name evidence="2" type="ORF">PVAP13_5KG039050</name>
</gene>
<proteinExistence type="predicted"/>
<sequence>MSREAGAALVDDEPRCLPPVVPGQWGGAGTSPVRHLDGAWAPPRQAGQQTHPKAAMRRIPVAGAASSTPCFYRAVRTAHAPPLHRSSSASAWCPPCRANIKQM</sequence>
<feature type="region of interest" description="Disordered" evidence="1">
    <location>
        <begin position="20"/>
        <end position="54"/>
    </location>
</feature>
<evidence type="ECO:0000313" key="3">
    <source>
        <dbReference type="Proteomes" id="UP000823388"/>
    </source>
</evidence>
<dbReference type="AlphaFoldDB" id="A0A8T0SEB3"/>
<protein>
    <submittedName>
        <fullName evidence="2">Uncharacterized protein</fullName>
    </submittedName>
</protein>
<comment type="caution">
    <text evidence="2">The sequence shown here is derived from an EMBL/GenBank/DDBJ whole genome shotgun (WGS) entry which is preliminary data.</text>
</comment>
<keyword evidence="3" id="KW-1185">Reference proteome</keyword>
<organism evidence="2 3">
    <name type="scientific">Panicum virgatum</name>
    <name type="common">Blackwell switchgrass</name>
    <dbReference type="NCBI Taxonomy" id="38727"/>
    <lineage>
        <taxon>Eukaryota</taxon>
        <taxon>Viridiplantae</taxon>
        <taxon>Streptophyta</taxon>
        <taxon>Embryophyta</taxon>
        <taxon>Tracheophyta</taxon>
        <taxon>Spermatophyta</taxon>
        <taxon>Magnoliopsida</taxon>
        <taxon>Liliopsida</taxon>
        <taxon>Poales</taxon>
        <taxon>Poaceae</taxon>
        <taxon>PACMAD clade</taxon>
        <taxon>Panicoideae</taxon>
        <taxon>Panicodae</taxon>
        <taxon>Paniceae</taxon>
        <taxon>Panicinae</taxon>
        <taxon>Panicum</taxon>
        <taxon>Panicum sect. Hiantes</taxon>
    </lineage>
</organism>
<evidence type="ECO:0000256" key="1">
    <source>
        <dbReference type="SAM" id="MobiDB-lite"/>
    </source>
</evidence>
<reference evidence="2" key="1">
    <citation type="submission" date="2020-05" db="EMBL/GenBank/DDBJ databases">
        <title>WGS assembly of Panicum virgatum.</title>
        <authorList>
            <person name="Lovell J.T."/>
            <person name="Jenkins J."/>
            <person name="Shu S."/>
            <person name="Juenger T.E."/>
            <person name="Schmutz J."/>
        </authorList>
    </citation>
    <scope>NUCLEOTIDE SEQUENCE</scope>
    <source>
        <strain evidence="2">AP13</strain>
    </source>
</reference>
<accession>A0A8T0SEB3</accession>
<dbReference type="Proteomes" id="UP000823388">
    <property type="component" value="Chromosome 5K"/>
</dbReference>
<dbReference type="EMBL" id="CM029045">
    <property type="protein sequence ID" value="KAG2594936.1"/>
    <property type="molecule type" value="Genomic_DNA"/>
</dbReference>
<evidence type="ECO:0000313" key="2">
    <source>
        <dbReference type="EMBL" id="KAG2594936.1"/>
    </source>
</evidence>
<name>A0A8T0SEB3_PANVG</name>